<dbReference type="EMBL" id="CP094528">
    <property type="protein sequence ID" value="UOE45588.1"/>
    <property type="molecule type" value="Genomic_DNA"/>
</dbReference>
<reference evidence="3 4" key="1">
    <citation type="submission" date="2022-03" db="EMBL/GenBank/DDBJ databases">
        <title>Mucilaginibacter sp. isolated from the gut of Protaetia brevitarsis seulensis larvae.</title>
        <authorList>
            <person name="Won M."/>
            <person name="Kim S.-J."/>
            <person name="Kwon S.-W."/>
        </authorList>
    </citation>
    <scope>NUCLEOTIDE SEQUENCE [LARGE SCALE GENOMIC DNA]</scope>
    <source>
        <strain evidence="3 4">CFWR-12</strain>
    </source>
</reference>
<keyword evidence="4" id="KW-1185">Reference proteome</keyword>
<dbReference type="InterPro" id="IPR027417">
    <property type="entry name" value="P-loop_NTPase"/>
</dbReference>
<evidence type="ECO:0008006" key="5">
    <source>
        <dbReference type="Google" id="ProtNLM"/>
    </source>
</evidence>
<accession>A0ABY4C2J6</accession>
<feature type="compositionally biased region" description="Acidic residues" evidence="2">
    <location>
        <begin position="389"/>
        <end position="398"/>
    </location>
</feature>
<name>A0ABY4C2J6_9MICO</name>
<protein>
    <recommendedName>
        <fullName evidence="5">AAA+ ATPase domain-containing protein</fullName>
    </recommendedName>
</protein>
<feature type="coiled-coil region" evidence="1">
    <location>
        <begin position="253"/>
        <end position="280"/>
    </location>
</feature>
<organism evidence="3 4">
    <name type="scientific">Agromyces larvae</name>
    <dbReference type="NCBI Taxonomy" id="2929802"/>
    <lineage>
        <taxon>Bacteria</taxon>
        <taxon>Bacillati</taxon>
        <taxon>Actinomycetota</taxon>
        <taxon>Actinomycetes</taxon>
        <taxon>Micrococcales</taxon>
        <taxon>Microbacteriaceae</taxon>
        <taxon>Agromyces</taxon>
    </lineage>
</organism>
<dbReference type="SUPFAM" id="SSF52540">
    <property type="entry name" value="P-loop containing nucleoside triphosphate hydrolases"/>
    <property type="match status" value="1"/>
</dbReference>
<dbReference type="Proteomes" id="UP000832097">
    <property type="component" value="Chromosome"/>
</dbReference>
<evidence type="ECO:0000313" key="4">
    <source>
        <dbReference type="Proteomes" id="UP000832097"/>
    </source>
</evidence>
<sequence>MDDIGALLAAMPVLAVPWAKPARVAKEVLGQAQPKSLRAVQVNVARDPDSFHHGLAWAAMATFAGDVDFEANPNGPDTADAAGLLAEGVGAQLGEDLGPFVMNIVAESDLPLSDVVRERLDQLLAVVAQQPTGRDTPPDEADDGQEAALHGPIGDGLGSGTEVPSDEEADASSLASIEQLLDDGPHLAADLRILAESLEGGSVPPREHADILRRAEDWVANARTFAPDRASLRDSAAAIRTAMEERSEWRRVREEQAAKVHELQELLEEVEGLLARGRDRLAEKLLHAHDFNSVNDLRAAIADLESGSPETIGDTPTPAVQPLVIDEAPEEDTAAETPIRSIGDAAGTDTPPQPNVQSAEAEVESSRSAHAADKRAEGDASIPPSIVEENPEGVDGDTEATASSDHVDGEFSEASAEILDPQPTVATETDTVEPLPLSGPITAILDDTDRAEGDAAFLAPDDRNIEVEATVASLIADGREALAVVAARTLGTSEDRVRMLQLFAGAFGTRADAFIAHDSEVLLAEADGSAHNVDDNRLLFAAHARLALELGYAPVGSLDRFRQYAAFDNHPACELATEVGRLVARGFKRPLGTLELTALPDDWRRLADAADAKLAALQNISISYQRATRIVHYLARANQSVGGVLHNLSELATRHAEGGRTEDHEWANVRKLIATLSDEDHCERLLNETDKALSTSQQLRKPIIASARERLFSAMAEVAILLAEGLALRARAEGSGTADDPQGMANLVALAQRTAPLEVQRVGDSALTRLIAWLMADDLAVPPPASIAQLTDDELLPLFEIPRDASGAATRVVPTAAELQSLIEGRDPTAVFDGYIAVGNIQAAEMTVTRLGLGRSSAIEDKLAQAGQRLARASKERIAEVDRVLDRLRSLYDDDLVLQLSQELDALRDVRPGRYDLQLGPLADVRDRGEARLEEVRSGLRDRAQRLPIQTESERILSLLESHDEQLAFDYLNLAESGQALPVLQPPAGDDFGAFFPAVVRAAEAATLQRAMDNIGELRKHLGAASATPSDRMLSRGLKSWIDLVIARRADNLTEARLADVLRMLGLIPRDQNWRKELTRAKHAGYATYAVKANPIDRSYVPSLGTQAHGSYDVTIVWDAASPKRLLDYIEVNRRNEANIILYLQTMTVEQRLELRKLTSRQGFEFSPIVIDMPVIAWLSTREEPGWRITQRVTLPFTTLNPYTPFAGGEVPEEVFVGRESEQREIIDPTGSMFVYGGRQLGKSALLRRVERGIMQGHTGSAETFEHSQLAVYIDLKSEGIGESAAPSALWGALGPRLRKLGVLSHSGADWSADIILAGIESWLDADTSRRLILLLDEADNFLTVDAKDTGPSQIGGFPVLQRLKGLMERSGRRFKPVFAGLHQVQRFHGLPNTPVVHGGQDILIGPLKAVDARELVRDPLLALGYEFETPDTMWRLLRLTNYQASLIQIICEALVRHMRSSSLPSDGGRVIVTARDVDDVYAKRDVRDLIAQRFRWTINLDNRYKVIALVTARRSLESAPGERFPATELHDECAYFWDAGFSRNTLSGAEFFRYLDEMQGLGVLHRHGDEFGLRSPSILGLLGSKDTIEAELLEAHDQLEVDYQYNPTMNRRILTQDASGVETRSPLPDSELAALLDHSGGEAHVKVVAGSRALGIDRVSNALERAAAERPVRLVRVDEFSLLDQVGGSEDAHVLIDLSSVDDPARRNALAVLASSKDTYATVVLPVRDLPLDPDRFSWPVTTLHRWSLAGLQSWHESPFRRQDLRSATGGWPILVERAISLVMRGSSTEAALETIESELGDPRTARDFLTSASVPIDIARTLVDATVFDDSAGDIIVEPASLDYLSAVFEEYGIDAGRVVETLQRLDVIEEVPEGWLLDKVVALAVRSQGE</sequence>
<evidence type="ECO:0000256" key="1">
    <source>
        <dbReference type="SAM" id="Coils"/>
    </source>
</evidence>
<feature type="region of interest" description="Disordered" evidence="2">
    <location>
        <begin position="342"/>
        <end position="438"/>
    </location>
</feature>
<gene>
    <name evidence="3" type="ORF">MTO99_07510</name>
</gene>
<evidence type="ECO:0000313" key="3">
    <source>
        <dbReference type="EMBL" id="UOE45588.1"/>
    </source>
</evidence>
<evidence type="ECO:0000256" key="2">
    <source>
        <dbReference type="SAM" id="MobiDB-lite"/>
    </source>
</evidence>
<dbReference type="RefSeq" id="WP_243558187.1">
    <property type="nucleotide sequence ID" value="NZ_CP094528.1"/>
</dbReference>
<feature type="compositionally biased region" description="Basic and acidic residues" evidence="2">
    <location>
        <begin position="364"/>
        <end position="378"/>
    </location>
</feature>
<feature type="region of interest" description="Disordered" evidence="2">
    <location>
        <begin position="127"/>
        <end position="172"/>
    </location>
</feature>
<dbReference type="Gene3D" id="3.40.50.300">
    <property type="entry name" value="P-loop containing nucleotide triphosphate hydrolases"/>
    <property type="match status" value="1"/>
</dbReference>
<keyword evidence="1" id="KW-0175">Coiled coil</keyword>
<proteinExistence type="predicted"/>